<evidence type="ECO:0000256" key="1">
    <source>
        <dbReference type="SAM" id="Coils"/>
    </source>
</evidence>
<dbReference type="InterPro" id="IPR020269">
    <property type="entry name" value="Phage_Mu_Releasin"/>
</dbReference>
<organism evidence="2 3">
    <name type="scientific">Sphingobium yanoikuyae</name>
    <name type="common">Sphingomonas yanoikuyae</name>
    <dbReference type="NCBI Taxonomy" id="13690"/>
    <lineage>
        <taxon>Bacteria</taxon>
        <taxon>Pseudomonadati</taxon>
        <taxon>Pseudomonadota</taxon>
        <taxon>Alphaproteobacteria</taxon>
        <taxon>Sphingomonadales</taxon>
        <taxon>Sphingomonadaceae</taxon>
        <taxon>Sphingobium</taxon>
    </lineage>
</organism>
<dbReference type="Pfam" id="PF10805">
    <property type="entry name" value="DUF2730"/>
    <property type="match status" value="1"/>
</dbReference>
<dbReference type="EMBL" id="CP060122">
    <property type="protein sequence ID" value="QNG47407.1"/>
    <property type="molecule type" value="Genomic_DNA"/>
</dbReference>
<accession>A0A9X7UGX9</accession>
<proteinExistence type="predicted"/>
<sequence>MSSGAGSFLSFVAVLVSIANMLWSWHTKSQSAAADRVKKLEDRLDHVEDRQISLEGEFKHLPTKDDISALRIQLADVLGKVNGQENSISTIVRTVNRIDDYLREKA</sequence>
<reference evidence="2 3" key="1">
    <citation type="submission" date="2020-07" db="EMBL/GenBank/DDBJ databases">
        <title>Whole genome sequence of Sphingobium yanoikuyae A3.</title>
        <authorList>
            <person name="Han S.-S."/>
        </authorList>
    </citation>
    <scope>NUCLEOTIDE SEQUENCE [LARGE SCALE GENOMIC DNA]</scope>
    <source>
        <strain evidence="2 3">A3</strain>
    </source>
</reference>
<evidence type="ECO:0000313" key="3">
    <source>
        <dbReference type="Proteomes" id="UP000515377"/>
    </source>
</evidence>
<evidence type="ECO:0000313" key="2">
    <source>
        <dbReference type="EMBL" id="QNG47407.1"/>
    </source>
</evidence>
<protein>
    <submittedName>
        <fullName evidence="2">DUF2730 family protein</fullName>
    </submittedName>
</protein>
<gene>
    <name evidence="2" type="ORF">H3V42_07295</name>
</gene>
<feature type="coiled-coil region" evidence="1">
    <location>
        <begin position="30"/>
        <end position="57"/>
    </location>
</feature>
<dbReference type="AlphaFoldDB" id="A0A9X7UGX9"/>
<keyword evidence="1" id="KW-0175">Coiled coil</keyword>
<dbReference type="Proteomes" id="UP000515377">
    <property type="component" value="Chromosome"/>
</dbReference>
<name>A0A9X7UGX9_SPHYA</name>